<sequence length="1331" mass="150238">MASYLPRRLTKLYSDTKQDMVAEQAKLENVPQLNALQRKFRIQKDRLVTWGLEWSDNSTTAPEGSIDESIARAGMTETVTSVLKTIQDILDEADHISRSAEHEGSDKRVERSPGKSSGSRFWTPADRTRYVELAEQLATSIDTLHGISRSRRAIDRGNYQLETEEKLIDLDSSPPITTQKSFDDVDAYNDSMLTLISPPNQRVVAGSEAPEKLDPTRLVLPEEELPPYEIVGAPSCTRLVGHLKQLDSSSNQDLLSDSSPTPVLVEYVGYDPTFRLAGVSPPQERLEQLLEVLSLGVGRFGDGPDAPGFGTLKCLGYFEDPKQPRYGFVFELPSFVSSGMMRSLRAPEIQALRPVTLLSILQVGSKSHGAQNTPGVTYTPPLEQRFRIALNLVLSFSKLHSSGFEHKDVNSSNILFFYKNGRVHHLNHRKPEYELRSPYLCSFDVFSDYNVETSTVENAHMNIYRHPHDPRTGYSEHRDYTPYFDMYSLGLILLEVGMWLPLADLFKSKYTLADFKIRLEDIWIRKLSGKCGTAYMQAVRDCISAADKCLSLAEIKTTYDRILRRLHRCCLLDETDPYEPNSRSYYSPPDFARVPKHQERMSGQFTNPSMPLLKGSYPYEIWPEHHQDSRREPGLPHYHGVEVRSTSESWLMDPINAHYGGYKDTWNPDDISKTNEGQHGLTKGTSPSIYKENLATAASTIQRAWRTHRIKVSFREYRRKVIIVQKHWRQRKEQRALAQLGTPRPSLQRLGEDSYPTPESNVATNDTHINAFVRMKQHCQRPKRKLLVQPLWQPTPEIAMEWDRTLLPRLMRICERALKDSTESSSIDLFGVGSSPSEAKATIVVTCTNTTKVKCVLARKFSYDRAVYDLKVHKGKVKRSKLTRPSRRRRPPHRSMMEYTEDESNVPAFNKHFQQRPVCGASIGAYNGEHLPPVSYGGVILVDGEPFGMSVHHMLDAPSEDESDYEDDISDIGSEEVVRSSSHVSSYPWTSEIGTQLSPQDSVPMAFEISDDEDFEDEASDFQDDSTSESSDNESETTASEAGDVPGIDVGDGDEITITQPAIDDVDDDFFPCEEDREEDHLDSHELGHVYASSGIRRWNREGVLHEIDWSLLKLNDERLQPYNLVQGGKRYFKDGALCPKLVDPVNRLYYGPEDDEYPSRVAKAEDLASLRVHCFGRTSGLKGGVISNTMTAVKVHGRKSYARSWLVTGGLGVGGDSGAWVIDNEQGRVCGHILAWCNRNHVAYICPMEVLLEDIRRTLGACKVVLPGSEEAEEEETDTEENGKESFDLSEIKSLSIDEVQVARDVRTALKSMDGPARIDLYGRRNRQMA</sequence>
<dbReference type="PANTHER" id="PTHR37542">
    <property type="entry name" value="HELO DOMAIN-CONTAINING PROTEIN-RELATED"/>
    <property type="match status" value="1"/>
</dbReference>
<feature type="region of interest" description="Disordered" evidence="1">
    <location>
        <begin position="1015"/>
        <end position="1055"/>
    </location>
</feature>
<dbReference type="EMBL" id="ML995494">
    <property type="protein sequence ID" value="KAF2139138.1"/>
    <property type="molecule type" value="Genomic_DNA"/>
</dbReference>
<dbReference type="SUPFAM" id="SSF56112">
    <property type="entry name" value="Protein kinase-like (PK-like)"/>
    <property type="match status" value="1"/>
</dbReference>
<dbReference type="PANTHER" id="PTHR37542:SF2">
    <property type="entry name" value="PROTEIN KINASE DOMAIN-CONTAINING PROTEIN"/>
    <property type="match status" value="1"/>
</dbReference>
<name>A0A6A6B674_9PEZI</name>
<evidence type="ECO:0000313" key="3">
    <source>
        <dbReference type="Proteomes" id="UP000799438"/>
    </source>
</evidence>
<evidence type="ECO:0000313" key="2">
    <source>
        <dbReference type="EMBL" id="KAF2139138.1"/>
    </source>
</evidence>
<evidence type="ECO:0000256" key="1">
    <source>
        <dbReference type="SAM" id="MobiDB-lite"/>
    </source>
</evidence>
<feature type="compositionally biased region" description="Polar residues" evidence="1">
    <location>
        <begin position="987"/>
        <end position="1001"/>
    </location>
</feature>
<feature type="compositionally biased region" description="Low complexity" evidence="1">
    <location>
        <begin position="1036"/>
        <end position="1049"/>
    </location>
</feature>
<feature type="compositionally biased region" description="Acidic residues" evidence="1">
    <location>
        <begin position="1015"/>
        <end position="1035"/>
    </location>
</feature>
<dbReference type="RefSeq" id="XP_033394851.1">
    <property type="nucleotide sequence ID" value="XM_033537277.1"/>
</dbReference>
<dbReference type="GeneID" id="54294773"/>
<dbReference type="Gene3D" id="1.10.510.10">
    <property type="entry name" value="Transferase(Phosphotransferase) domain 1"/>
    <property type="match status" value="1"/>
</dbReference>
<protein>
    <recommendedName>
        <fullName evidence="4">Protein kinase domain-containing protein</fullName>
    </recommendedName>
</protein>
<reference evidence="2" key="1">
    <citation type="journal article" date="2020" name="Stud. Mycol.">
        <title>101 Dothideomycetes genomes: a test case for predicting lifestyles and emergence of pathogens.</title>
        <authorList>
            <person name="Haridas S."/>
            <person name="Albert R."/>
            <person name="Binder M."/>
            <person name="Bloem J."/>
            <person name="Labutti K."/>
            <person name="Salamov A."/>
            <person name="Andreopoulos B."/>
            <person name="Baker S."/>
            <person name="Barry K."/>
            <person name="Bills G."/>
            <person name="Bluhm B."/>
            <person name="Cannon C."/>
            <person name="Castanera R."/>
            <person name="Culley D."/>
            <person name="Daum C."/>
            <person name="Ezra D."/>
            <person name="Gonzalez J."/>
            <person name="Henrissat B."/>
            <person name="Kuo A."/>
            <person name="Liang C."/>
            <person name="Lipzen A."/>
            <person name="Lutzoni F."/>
            <person name="Magnuson J."/>
            <person name="Mondo S."/>
            <person name="Nolan M."/>
            <person name="Ohm R."/>
            <person name="Pangilinan J."/>
            <person name="Park H.-J."/>
            <person name="Ramirez L."/>
            <person name="Alfaro M."/>
            <person name="Sun H."/>
            <person name="Tritt A."/>
            <person name="Yoshinaga Y."/>
            <person name="Zwiers L.-H."/>
            <person name="Turgeon B."/>
            <person name="Goodwin S."/>
            <person name="Spatafora J."/>
            <person name="Crous P."/>
            <person name="Grigoriev I."/>
        </authorList>
    </citation>
    <scope>NUCLEOTIDE SEQUENCE</scope>
    <source>
        <strain evidence="2">CBS 121167</strain>
    </source>
</reference>
<dbReference type="Proteomes" id="UP000799438">
    <property type="component" value="Unassembled WGS sequence"/>
</dbReference>
<organism evidence="2 3">
    <name type="scientific">Aplosporella prunicola CBS 121167</name>
    <dbReference type="NCBI Taxonomy" id="1176127"/>
    <lineage>
        <taxon>Eukaryota</taxon>
        <taxon>Fungi</taxon>
        <taxon>Dikarya</taxon>
        <taxon>Ascomycota</taxon>
        <taxon>Pezizomycotina</taxon>
        <taxon>Dothideomycetes</taxon>
        <taxon>Dothideomycetes incertae sedis</taxon>
        <taxon>Botryosphaeriales</taxon>
        <taxon>Aplosporellaceae</taxon>
        <taxon>Aplosporella</taxon>
    </lineage>
</organism>
<gene>
    <name evidence="2" type="ORF">K452DRAFT_233046</name>
</gene>
<evidence type="ECO:0008006" key="4">
    <source>
        <dbReference type="Google" id="ProtNLM"/>
    </source>
</evidence>
<accession>A0A6A6B674</accession>
<feature type="region of interest" description="Disordered" evidence="1">
    <location>
        <begin position="983"/>
        <end position="1002"/>
    </location>
</feature>
<dbReference type="OrthoDB" id="5418235at2759"/>
<proteinExistence type="predicted"/>
<feature type="region of interest" description="Disordered" evidence="1">
    <location>
        <begin position="97"/>
        <end position="122"/>
    </location>
</feature>
<dbReference type="InterPro" id="IPR011009">
    <property type="entry name" value="Kinase-like_dom_sf"/>
</dbReference>
<keyword evidence="3" id="KW-1185">Reference proteome</keyword>
<feature type="compositionally biased region" description="Basic and acidic residues" evidence="1">
    <location>
        <begin position="97"/>
        <end position="113"/>
    </location>
</feature>